<dbReference type="InterPro" id="IPR026992">
    <property type="entry name" value="DIOX_N"/>
</dbReference>
<dbReference type="Pfam" id="PF14226">
    <property type="entry name" value="DIOX_N"/>
    <property type="match status" value="1"/>
</dbReference>
<dbReference type="PROSITE" id="PS51471">
    <property type="entry name" value="FE2OG_OXY"/>
    <property type="match status" value="1"/>
</dbReference>
<dbReference type="GO" id="GO:0046872">
    <property type="term" value="F:metal ion binding"/>
    <property type="evidence" value="ECO:0007669"/>
    <property type="project" value="UniProtKB-KW"/>
</dbReference>
<dbReference type="InterPro" id="IPR050231">
    <property type="entry name" value="Iron_ascorbate_oxido_reductase"/>
</dbReference>
<dbReference type="InterPro" id="IPR005123">
    <property type="entry name" value="Oxoglu/Fe-dep_dioxygenase_dom"/>
</dbReference>
<dbReference type="GO" id="GO:0016491">
    <property type="term" value="F:oxidoreductase activity"/>
    <property type="evidence" value="ECO:0007669"/>
    <property type="project" value="UniProtKB-KW"/>
</dbReference>
<feature type="domain" description="Fe2OG dioxygenase" evidence="3">
    <location>
        <begin position="195"/>
        <end position="304"/>
    </location>
</feature>
<keyword evidence="5" id="KW-1185">Reference proteome</keyword>
<keyword evidence="2" id="KW-0560">Oxidoreductase</keyword>
<dbReference type="InterPro" id="IPR044861">
    <property type="entry name" value="IPNS-like_FE2OG_OXY"/>
</dbReference>
<evidence type="ECO:0000313" key="5">
    <source>
        <dbReference type="Proteomes" id="UP000248817"/>
    </source>
</evidence>
<dbReference type="PRINTS" id="PR00682">
    <property type="entry name" value="IPNSYNTHASE"/>
</dbReference>
<dbReference type="SUPFAM" id="SSF51197">
    <property type="entry name" value="Clavaminate synthase-like"/>
    <property type="match status" value="1"/>
</dbReference>
<dbReference type="EMBL" id="KZ825466">
    <property type="protein sequence ID" value="PYI36043.1"/>
    <property type="molecule type" value="Genomic_DNA"/>
</dbReference>
<proteinExistence type="inferred from homology"/>
<dbReference type="AlphaFoldDB" id="A0A2V5IPQ2"/>
<evidence type="ECO:0000259" key="3">
    <source>
        <dbReference type="PROSITE" id="PS51471"/>
    </source>
</evidence>
<dbReference type="Pfam" id="PF03171">
    <property type="entry name" value="2OG-FeII_Oxy"/>
    <property type="match status" value="1"/>
</dbReference>
<protein>
    <submittedName>
        <fullName evidence="4">Clavaminate synthase-like protein</fullName>
    </submittedName>
</protein>
<keyword evidence="2" id="KW-0479">Metal-binding</keyword>
<dbReference type="Proteomes" id="UP000248817">
    <property type="component" value="Unassembled WGS sequence"/>
</dbReference>
<name>A0A2V5IPQ2_9EURO</name>
<dbReference type="InterPro" id="IPR027443">
    <property type="entry name" value="IPNS-like_sf"/>
</dbReference>
<keyword evidence="2" id="KW-0408">Iron</keyword>
<evidence type="ECO:0000256" key="1">
    <source>
        <dbReference type="ARBA" id="ARBA00008056"/>
    </source>
</evidence>
<dbReference type="Gene3D" id="2.60.120.330">
    <property type="entry name" value="B-lactam Antibiotic, Isopenicillin N Synthase, Chain"/>
    <property type="match status" value="1"/>
</dbReference>
<accession>A0A2V5IPQ2</accession>
<dbReference type="PANTHER" id="PTHR47990">
    <property type="entry name" value="2-OXOGLUTARATE (2OG) AND FE(II)-DEPENDENT OXYGENASE SUPERFAMILY PROTEIN-RELATED"/>
    <property type="match status" value="1"/>
</dbReference>
<comment type="similarity">
    <text evidence="1 2">Belongs to the iron/ascorbate-dependent oxidoreductase family.</text>
</comment>
<organism evidence="4 5">
    <name type="scientific">Aspergillus indologenus CBS 114.80</name>
    <dbReference type="NCBI Taxonomy" id="1450541"/>
    <lineage>
        <taxon>Eukaryota</taxon>
        <taxon>Fungi</taxon>
        <taxon>Dikarya</taxon>
        <taxon>Ascomycota</taxon>
        <taxon>Pezizomycotina</taxon>
        <taxon>Eurotiomycetes</taxon>
        <taxon>Eurotiomycetidae</taxon>
        <taxon>Eurotiales</taxon>
        <taxon>Aspergillaceae</taxon>
        <taxon>Aspergillus</taxon>
        <taxon>Aspergillus subgen. Circumdati</taxon>
    </lineage>
</organism>
<sequence>MSLPESSVRGDFSRVPVIDLTILRSPQLDERRALAREIHDACMQVGFFYITNHGIPQATISALHEAACQFFALPDDRKSQYSIANSKKFRGFMPLYAEQMTGLELQQPDPDNVSTPGAYSESFDVGYELAADPQREPHDSLPSDDFGLYGDNQWPSEDELPGFRRTYIEYFAEALTLCRSLMRIFALALDLPEEFFDPMMEYPGATSRMLHYPPQSANDTSRIGLGAHTDYECITILSQDKVPALQVRNSSEEWITVQPLPNTLVVNIADCLSMWTNRKFKSTVHRVINITGEERYTIPFFFGVDYNTTVSVLPSCISEDSPACQKPFKAGEWVRRQLAATYVGYGQRPPVEQR</sequence>
<evidence type="ECO:0000256" key="2">
    <source>
        <dbReference type="RuleBase" id="RU003682"/>
    </source>
</evidence>
<reference evidence="4 5" key="1">
    <citation type="submission" date="2018-02" db="EMBL/GenBank/DDBJ databases">
        <title>The genomes of Aspergillus section Nigri reveals drivers in fungal speciation.</title>
        <authorList>
            <consortium name="DOE Joint Genome Institute"/>
            <person name="Vesth T.C."/>
            <person name="Nybo J."/>
            <person name="Theobald S."/>
            <person name="Brandl J."/>
            <person name="Frisvad J.C."/>
            <person name="Nielsen K.F."/>
            <person name="Lyhne E.K."/>
            <person name="Kogle M.E."/>
            <person name="Kuo A."/>
            <person name="Riley R."/>
            <person name="Clum A."/>
            <person name="Nolan M."/>
            <person name="Lipzen A."/>
            <person name="Salamov A."/>
            <person name="Henrissat B."/>
            <person name="Wiebenga A."/>
            <person name="De vries R.P."/>
            <person name="Grigoriev I.V."/>
            <person name="Mortensen U.H."/>
            <person name="Andersen M.R."/>
            <person name="Baker S.E."/>
        </authorList>
    </citation>
    <scope>NUCLEOTIDE SEQUENCE [LARGE SCALE GENOMIC DNA]</scope>
    <source>
        <strain evidence="4 5">CBS 114.80</strain>
    </source>
</reference>
<dbReference type="GO" id="GO:0044283">
    <property type="term" value="P:small molecule biosynthetic process"/>
    <property type="evidence" value="ECO:0007669"/>
    <property type="project" value="UniProtKB-ARBA"/>
</dbReference>
<gene>
    <name evidence="4" type="ORF">BP00DRAFT_387200</name>
</gene>
<evidence type="ECO:0000313" key="4">
    <source>
        <dbReference type="EMBL" id="PYI36043.1"/>
    </source>
</evidence>